<feature type="region of interest" description="Disordered" evidence="1">
    <location>
        <begin position="37"/>
        <end position="79"/>
    </location>
</feature>
<dbReference type="EMBL" id="FZQP02000626">
    <property type="protein sequence ID" value="VVC89776.1"/>
    <property type="molecule type" value="Genomic_DNA"/>
</dbReference>
<evidence type="ECO:0000313" key="3">
    <source>
        <dbReference type="Proteomes" id="UP000324832"/>
    </source>
</evidence>
<accession>A0A5E4PUL5</accession>
<gene>
    <name evidence="2" type="ORF">LSINAPIS_LOCUS2825</name>
</gene>
<feature type="compositionally biased region" description="Basic and acidic residues" evidence="1">
    <location>
        <begin position="64"/>
        <end position="79"/>
    </location>
</feature>
<name>A0A5E4PUL5_9NEOP</name>
<reference evidence="2 3" key="1">
    <citation type="submission" date="2017-07" db="EMBL/GenBank/DDBJ databases">
        <authorList>
            <person name="Talla V."/>
            <person name="Backstrom N."/>
        </authorList>
    </citation>
    <scope>NUCLEOTIDE SEQUENCE [LARGE SCALE GENOMIC DNA]</scope>
</reference>
<dbReference type="Proteomes" id="UP000324832">
    <property type="component" value="Unassembled WGS sequence"/>
</dbReference>
<dbReference type="AlphaFoldDB" id="A0A5E4PUL5"/>
<evidence type="ECO:0000256" key="1">
    <source>
        <dbReference type="SAM" id="MobiDB-lite"/>
    </source>
</evidence>
<organism evidence="2 3">
    <name type="scientific">Leptidea sinapis</name>
    <dbReference type="NCBI Taxonomy" id="189913"/>
    <lineage>
        <taxon>Eukaryota</taxon>
        <taxon>Metazoa</taxon>
        <taxon>Ecdysozoa</taxon>
        <taxon>Arthropoda</taxon>
        <taxon>Hexapoda</taxon>
        <taxon>Insecta</taxon>
        <taxon>Pterygota</taxon>
        <taxon>Neoptera</taxon>
        <taxon>Endopterygota</taxon>
        <taxon>Lepidoptera</taxon>
        <taxon>Glossata</taxon>
        <taxon>Ditrysia</taxon>
        <taxon>Papilionoidea</taxon>
        <taxon>Pieridae</taxon>
        <taxon>Dismorphiinae</taxon>
        <taxon>Leptidea</taxon>
    </lineage>
</organism>
<sequence length="79" mass="8552">MVCVYVRPGGARRARRAAGAHVGAGAQDLVAVGAPHAAAERRRGAGAHGRQRPHRAPARRARRDKQLARLKNNMDEKIK</sequence>
<feature type="compositionally biased region" description="Basic residues" evidence="1">
    <location>
        <begin position="49"/>
        <end position="63"/>
    </location>
</feature>
<keyword evidence="3" id="KW-1185">Reference proteome</keyword>
<evidence type="ECO:0000313" key="2">
    <source>
        <dbReference type="EMBL" id="VVC89776.1"/>
    </source>
</evidence>
<protein>
    <submittedName>
        <fullName evidence="2">Uncharacterized protein</fullName>
    </submittedName>
</protein>
<proteinExistence type="predicted"/>